<evidence type="ECO:0000256" key="11">
    <source>
        <dbReference type="ARBA" id="ARBA00023224"/>
    </source>
</evidence>
<dbReference type="AlphaFoldDB" id="A0A4D9DK45"/>
<dbReference type="InterPro" id="IPR013312">
    <property type="entry name" value="GPR40-rel_orph"/>
</dbReference>
<reference evidence="17 18" key="1">
    <citation type="submission" date="2019-04" db="EMBL/GenBank/DDBJ databases">
        <title>Draft genome of the big-headed turtle Platysternon megacephalum.</title>
        <authorList>
            <person name="Gong S."/>
        </authorList>
    </citation>
    <scope>NUCLEOTIDE SEQUENCE [LARGE SCALE GENOMIC DNA]</scope>
    <source>
        <strain evidence="17">DO16091913</strain>
        <tissue evidence="17">Muscle</tissue>
    </source>
</reference>
<keyword evidence="9 14" id="KW-0675">Receptor</keyword>
<dbReference type="PROSITE" id="PS00237">
    <property type="entry name" value="G_PROTEIN_RECEP_F1_1"/>
    <property type="match status" value="1"/>
</dbReference>
<evidence type="ECO:0000256" key="13">
    <source>
        <dbReference type="ARBA" id="ARBA00045206"/>
    </source>
</evidence>
<evidence type="ECO:0000256" key="5">
    <source>
        <dbReference type="ARBA" id="ARBA00022989"/>
    </source>
</evidence>
<keyword evidence="4 14" id="KW-0812">Transmembrane</keyword>
<keyword evidence="8" id="KW-1015">Disulfide bond</keyword>
<evidence type="ECO:0000256" key="9">
    <source>
        <dbReference type="ARBA" id="ARBA00023170"/>
    </source>
</evidence>
<evidence type="ECO:0000256" key="15">
    <source>
        <dbReference type="SAM" id="Phobius"/>
    </source>
</evidence>
<comment type="function">
    <text evidence="13">G-protein coupled receptor for medium and long chain saturated and unsaturated fatty acids that plays an important role in glucose homeostasis. Fatty acid binding increases glucose-stimulated insulin secretion, and may also enhance the secretion of glucagon-like peptide 1 (GLP-1). May also play a role in bone homeostasis; receptor signaling activates pathways that inhibit osteoclast differentiation. Ligand binding leads to a conformation change that triggers signaling via G-proteins that activate phospholipase C, leading to an increase of the intracellular calcium concentration. Seems to act through a G(q) and G(i)-mediated pathway. Mediates the anti-inflammatory effects of omega-3 polyunsaturated fatty acids (PUFAs) via inhibition of NLRP3 inflammasome activation.</text>
</comment>
<keyword evidence="17" id="KW-0808">Transferase</keyword>
<accession>A0A4D9DK45</accession>
<keyword evidence="11 14" id="KW-0807">Transducer</keyword>
<organism evidence="17 18">
    <name type="scientific">Platysternon megacephalum</name>
    <name type="common">big-headed turtle</name>
    <dbReference type="NCBI Taxonomy" id="55544"/>
    <lineage>
        <taxon>Eukaryota</taxon>
        <taxon>Metazoa</taxon>
        <taxon>Chordata</taxon>
        <taxon>Craniata</taxon>
        <taxon>Vertebrata</taxon>
        <taxon>Euteleostomi</taxon>
        <taxon>Archelosauria</taxon>
        <taxon>Testudinata</taxon>
        <taxon>Testudines</taxon>
        <taxon>Cryptodira</taxon>
        <taxon>Durocryptodira</taxon>
        <taxon>Testudinoidea</taxon>
        <taxon>Platysternidae</taxon>
        <taxon>Platysternon</taxon>
    </lineage>
</organism>
<keyword evidence="3" id="KW-1003">Cell membrane</keyword>
<feature type="transmembrane region" description="Helical" evidence="15">
    <location>
        <begin position="56"/>
        <end position="77"/>
    </location>
</feature>
<feature type="domain" description="G-protein coupled receptors family 1 profile" evidence="16">
    <location>
        <begin position="35"/>
        <end position="285"/>
    </location>
</feature>
<feature type="transmembrane region" description="Helical" evidence="15">
    <location>
        <begin position="195"/>
        <end position="221"/>
    </location>
</feature>
<dbReference type="STRING" id="55544.A0A4D9DK45"/>
<dbReference type="Pfam" id="PF00001">
    <property type="entry name" value="7tm_1"/>
    <property type="match status" value="1"/>
</dbReference>
<evidence type="ECO:0000256" key="1">
    <source>
        <dbReference type="ARBA" id="ARBA00004651"/>
    </source>
</evidence>
<evidence type="ECO:0000313" key="17">
    <source>
        <dbReference type="EMBL" id="TFJ96791.1"/>
    </source>
</evidence>
<reference evidence="17 18" key="2">
    <citation type="submission" date="2019-04" db="EMBL/GenBank/DDBJ databases">
        <title>The genome sequence of big-headed turtle.</title>
        <authorList>
            <person name="Gong S."/>
        </authorList>
    </citation>
    <scope>NUCLEOTIDE SEQUENCE [LARGE SCALE GENOMIC DNA]</scope>
    <source>
        <strain evidence="17">DO16091913</strain>
        <tissue evidence="17">Muscle</tissue>
    </source>
</reference>
<feature type="transmembrane region" description="Helical" evidence="15">
    <location>
        <begin position="135"/>
        <end position="157"/>
    </location>
</feature>
<gene>
    <name evidence="17" type="ORF">DR999_PMT21415</name>
</gene>
<dbReference type="PRINTS" id="PR01904">
    <property type="entry name" value="GPR40FAMILY"/>
</dbReference>
<comment type="subcellular location">
    <subcellularLocation>
        <location evidence="1">Cell membrane</location>
        <topology evidence="1">Multi-pass membrane protein</topology>
    </subcellularLocation>
</comment>
<comment type="similarity">
    <text evidence="14">Belongs to the G-protein coupled receptor 1 family.</text>
</comment>
<evidence type="ECO:0000256" key="2">
    <source>
        <dbReference type="ARBA" id="ARBA00021527"/>
    </source>
</evidence>
<feature type="transmembrane region" description="Helical" evidence="15">
    <location>
        <begin position="233"/>
        <end position="252"/>
    </location>
</feature>
<dbReference type="PRINTS" id="PR00237">
    <property type="entry name" value="GPCRRHODOPSN"/>
</dbReference>
<dbReference type="OrthoDB" id="5961208at2759"/>
<proteinExistence type="inferred from homology"/>
<protein>
    <recommendedName>
        <fullName evidence="2">Free fatty acid receptor 1</fullName>
    </recommendedName>
    <alternativeName>
        <fullName evidence="12">G-protein coupled receptor 40</fullName>
    </alternativeName>
</protein>
<dbReference type="GO" id="GO:0004930">
    <property type="term" value="F:G protein-coupled receptor activity"/>
    <property type="evidence" value="ECO:0007669"/>
    <property type="project" value="UniProtKB-KW"/>
</dbReference>
<keyword evidence="18" id="KW-1185">Reference proteome</keyword>
<dbReference type="InterPro" id="IPR013313">
    <property type="entry name" value="GPR40_recept_FA"/>
</dbReference>
<keyword evidence="6 14" id="KW-0297">G-protein coupled receptor</keyword>
<dbReference type="EMBL" id="QXTE01000589">
    <property type="protein sequence ID" value="TFJ96791.1"/>
    <property type="molecule type" value="Genomic_DNA"/>
</dbReference>
<dbReference type="CDD" id="cd15170">
    <property type="entry name" value="7tmA_FFAR2_FFAR3"/>
    <property type="match status" value="1"/>
</dbReference>
<feature type="transmembrane region" description="Helical" evidence="15">
    <location>
        <begin position="20"/>
        <end position="44"/>
    </location>
</feature>
<evidence type="ECO:0000256" key="6">
    <source>
        <dbReference type="ARBA" id="ARBA00023040"/>
    </source>
</evidence>
<feature type="transmembrane region" description="Helical" evidence="15">
    <location>
        <begin position="264"/>
        <end position="287"/>
    </location>
</feature>
<evidence type="ECO:0000259" key="16">
    <source>
        <dbReference type="PROSITE" id="PS50262"/>
    </source>
</evidence>
<keyword evidence="5 15" id="KW-1133">Transmembrane helix</keyword>
<feature type="transmembrane region" description="Helical" evidence="15">
    <location>
        <begin position="97"/>
        <end position="115"/>
    </location>
</feature>
<evidence type="ECO:0000256" key="3">
    <source>
        <dbReference type="ARBA" id="ARBA00022475"/>
    </source>
</evidence>
<dbReference type="PANTHER" id="PTHR45822">
    <property type="entry name" value="FREE FATTY ACID RECEPTOR 2-RELATED"/>
    <property type="match status" value="1"/>
</dbReference>
<dbReference type="InterPro" id="IPR017452">
    <property type="entry name" value="GPCR_Rhodpsn_7TM"/>
</dbReference>
<comment type="caution">
    <text evidence="17">The sequence shown here is derived from an EMBL/GenBank/DDBJ whole genome shotgun (WGS) entry which is preliminary data.</text>
</comment>
<dbReference type="PRINTS" id="PR01905">
    <property type="entry name" value="FATTYACIDR"/>
</dbReference>
<evidence type="ECO:0000256" key="8">
    <source>
        <dbReference type="ARBA" id="ARBA00023157"/>
    </source>
</evidence>
<keyword evidence="17" id="KW-0328">Glycosyltransferase</keyword>
<evidence type="ECO:0000256" key="10">
    <source>
        <dbReference type="ARBA" id="ARBA00023180"/>
    </source>
</evidence>
<evidence type="ECO:0000256" key="7">
    <source>
        <dbReference type="ARBA" id="ARBA00023136"/>
    </source>
</evidence>
<name>A0A4D9DK45_9SAUR</name>
<dbReference type="GO" id="GO:0071398">
    <property type="term" value="P:cellular response to fatty acid"/>
    <property type="evidence" value="ECO:0007669"/>
    <property type="project" value="TreeGrafter"/>
</dbReference>
<dbReference type="GO" id="GO:0005886">
    <property type="term" value="C:plasma membrane"/>
    <property type="evidence" value="ECO:0007669"/>
    <property type="project" value="UniProtKB-SubCell"/>
</dbReference>
<sequence>MSLFSFEGAEKMSSNVSIPLVLTVYIFTFLTGLPSNLLAFYTFLVKVRQKPTPVNLLLLNLTVSDIFLLIFLPFKIVEAASGMVWPLPAFLCPLTNYFYYNSIYISSLFLMAVSVDRYLGVAFPIKYRLWRRPGYAAATSVVFWVVVFAHCSFIYIVQYEVLNPNGTTTSNSTSHCYEHFSPTQLQVLLPVRLEFFVVLFCLPFTVTIFCYVNLVRILVALPKIPARRKQRAVGLALATLFNFIVCFAPYNLSHVVGFVQNKSPFWRVYALLLSTLNAALDPAIFYFSSNAVQRAFANCLAALWHKLSTILSWCHLPCLTRCEEGGSELKAASGNVLDESTT</sequence>
<evidence type="ECO:0000256" key="12">
    <source>
        <dbReference type="ARBA" id="ARBA00033166"/>
    </source>
</evidence>
<dbReference type="InterPro" id="IPR000276">
    <property type="entry name" value="GPCR_Rhodpsn"/>
</dbReference>
<dbReference type="PROSITE" id="PS50262">
    <property type="entry name" value="G_PROTEIN_RECEP_F1_2"/>
    <property type="match status" value="1"/>
</dbReference>
<keyword evidence="7 15" id="KW-0472">Membrane</keyword>
<dbReference type="Proteomes" id="UP000297703">
    <property type="component" value="Unassembled WGS sequence"/>
</dbReference>
<dbReference type="PANTHER" id="PTHR45822:SF5">
    <property type="entry name" value="FREE FATTY ACID RECEPTOR 2"/>
    <property type="match status" value="1"/>
</dbReference>
<dbReference type="GO" id="GO:0016757">
    <property type="term" value="F:glycosyltransferase activity"/>
    <property type="evidence" value="ECO:0007669"/>
    <property type="project" value="UniProtKB-KW"/>
</dbReference>
<dbReference type="Gene3D" id="1.20.1070.10">
    <property type="entry name" value="Rhodopsin 7-helix transmembrane proteins"/>
    <property type="match status" value="1"/>
</dbReference>
<evidence type="ECO:0000256" key="14">
    <source>
        <dbReference type="RuleBase" id="RU000688"/>
    </source>
</evidence>
<evidence type="ECO:0000313" key="18">
    <source>
        <dbReference type="Proteomes" id="UP000297703"/>
    </source>
</evidence>
<keyword evidence="10" id="KW-0325">Glycoprotein</keyword>
<evidence type="ECO:0000256" key="4">
    <source>
        <dbReference type="ARBA" id="ARBA00022692"/>
    </source>
</evidence>
<dbReference type="SUPFAM" id="SSF81321">
    <property type="entry name" value="Family A G protein-coupled receptor-like"/>
    <property type="match status" value="1"/>
</dbReference>